<evidence type="ECO:0000313" key="3">
    <source>
        <dbReference type="Proteomes" id="UP001549204"/>
    </source>
</evidence>
<dbReference type="Proteomes" id="UP001549204">
    <property type="component" value="Unassembled WGS sequence"/>
</dbReference>
<accession>A0ABV2GGG2</accession>
<organism evidence="2 3">
    <name type="scientific">Mesorhizobium robiniae</name>
    <dbReference type="NCBI Taxonomy" id="559315"/>
    <lineage>
        <taxon>Bacteria</taxon>
        <taxon>Pseudomonadati</taxon>
        <taxon>Pseudomonadota</taxon>
        <taxon>Alphaproteobacteria</taxon>
        <taxon>Hyphomicrobiales</taxon>
        <taxon>Phyllobacteriaceae</taxon>
        <taxon>Mesorhizobium</taxon>
    </lineage>
</organism>
<dbReference type="RefSeq" id="WP_354487544.1">
    <property type="nucleotide sequence ID" value="NZ_JBEPMC010000001.1"/>
</dbReference>
<protein>
    <submittedName>
        <fullName evidence="2">Uncharacterized protein</fullName>
    </submittedName>
</protein>
<sequence length="44" mass="5279">MDADMQNFSFEAAERENLREAVHARRRHMTPERLIRHNNKTEVA</sequence>
<keyword evidence="3" id="KW-1185">Reference proteome</keyword>
<feature type="region of interest" description="Disordered" evidence="1">
    <location>
        <begin position="24"/>
        <end position="44"/>
    </location>
</feature>
<comment type="caution">
    <text evidence="2">The sequence shown here is derived from an EMBL/GenBank/DDBJ whole genome shotgun (WGS) entry which is preliminary data.</text>
</comment>
<name>A0ABV2GGG2_9HYPH</name>
<reference evidence="2 3" key="1">
    <citation type="submission" date="2024-06" db="EMBL/GenBank/DDBJ databases">
        <title>Genomic Encyclopedia of Type Strains, Phase IV (KMG-IV): sequencing the most valuable type-strain genomes for metagenomic binning, comparative biology and taxonomic classification.</title>
        <authorList>
            <person name="Goeker M."/>
        </authorList>
    </citation>
    <scope>NUCLEOTIDE SEQUENCE [LARGE SCALE GENOMIC DNA]</scope>
    <source>
        <strain evidence="2 3">DSM 100022</strain>
    </source>
</reference>
<evidence type="ECO:0000313" key="2">
    <source>
        <dbReference type="EMBL" id="MET3577368.1"/>
    </source>
</evidence>
<dbReference type="EMBL" id="JBEPMC010000001">
    <property type="protein sequence ID" value="MET3577368.1"/>
    <property type="molecule type" value="Genomic_DNA"/>
</dbReference>
<evidence type="ECO:0000256" key="1">
    <source>
        <dbReference type="SAM" id="MobiDB-lite"/>
    </source>
</evidence>
<gene>
    <name evidence="2" type="ORF">ABID19_000383</name>
</gene>
<proteinExistence type="predicted"/>